<comment type="caution">
    <text evidence="2">The sequence shown here is derived from an EMBL/GenBank/DDBJ whole genome shotgun (WGS) entry which is preliminary data.</text>
</comment>
<sequence length="619" mass="67570">MFGRNKGQKLSNFDDDYESVSLASGSSPMNSSPLGQPTSPPSSPLGLPVNKQAFLAQRGDVTSGKTIQQLAVNMGSISGEGTLGIAAHLGHDSGPSCQDSPKNAKVLMSQTTGEMGEIPTNLSPPGQTHAFPNHNKFNTLGDSDLDPIVAARVENIFKMKKQCQPVEEKTRRLHDHVSELQKSIQKVCDDFHRISNDISDLMPPSLEADKNISHKAAAMHEDVHNMVGVAIPSKIMPRFEQSLLGDLDLMMLHYLQEQVKFRKFHQDQINFERKDEEGEMKLGKKVDAATEASIILKQEKLARALKTSSEISEKGLSNLMEKEADMLDAWFYKFMQFQVHFFSEVGQQIMTLQGPSTRLADQLKKRNLDPSESAKILGDVAPETVVANPGWGTEHEEARLKGWFGIKGNKSPSTEEKNKWMQGMFCRRNVDFFKGGGGEGGQGGGGFFDDDDEDDSTSTPNSRRNSANNVTSQSDSNSRRGSKEQGASNIFKPNDLMKGVKKMFNKRPSNEFGSQKGLLGGGLSAPDAASSARKGSFPRPPESGAFPRTNEAAGTGKQMEGISSNQSLASKKNGGFFSAFQSKEGHSKSEEWVDFSAPGGQISSRDSDDLNVEFDSQHV</sequence>
<feature type="region of interest" description="Disordered" evidence="1">
    <location>
        <begin position="435"/>
        <end position="619"/>
    </location>
</feature>
<feature type="compositionally biased region" description="Polar residues" evidence="1">
    <location>
        <begin position="561"/>
        <end position="570"/>
    </location>
</feature>
<keyword evidence="3" id="KW-1185">Reference proteome</keyword>
<feature type="compositionally biased region" description="Polar residues" evidence="1">
    <location>
        <begin position="21"/>
        <end position="30"/>
    </location>
</feature>
<name>A0A9W7GQ68_9STRA</name>
<organism evidence="2 3">
    <name type="scientific">Triparma columacea</name>
    <dbReference type="NCBI Taxonomy" id="722753"/>
    <lineage>
        <taxon>Eukaryota</taxon>
        <taxon>Sar</taxon>
        <taxon>Stramenopiles</taxon>
        <taxon>Ochrophyta</taxon>
        <taxon>Bolidophyceae</taxon>
        <taxon>Parmales</taxon>
        <taxon>Triparmaceae</taxon>
        <taxon>Triparma</taxon>
    </lineage>
</organism>
<evidence type="ECO:0000313" key="3">
    <source>
        <dbReference type="Proteomes" id="UP001165065"/>
    </source>
</evidence>
<dbReference type="Proteomes" id="UP001165065">
    <property type="component" value="Unassembled WGS sequence"/>
</dbReference>
<dbReference type="OrthoDB" id="198881at2759"/>
<evidence type="ECO:0008006" key="4">
    <source>
        <dbReference type="Google" id="ProtNLM"/>
    </source>
</evidence>
<dbReference type="AlphaFoldDB" id="A0A9W7GQ68"/>
<feature type="region of interest" description="Disordered" evidence="1">
    <location>
        <begin position="1"/>
        <end position="48"/>
    </location>
</feature>
<protein>
    <recommendedName>
        <fullName evidence="4">BAR domain-containing protein</fullName>
    </recommendedName>
</protein>
<gene>
    <name evidence="2" type="ORF">TrCOL_g4049</name>
</gene>
<proteinExistence type="predicted"/>
<reference evidence="3" key="1">
    <citation type="journal article" date="2023" name="Commun. Biol.">
        <title>Genome analysis of Parmales, the sister group of diatoms, reveals the evolutionary specialization of diatoms from phago-mixotrophs to photoautotrophs.</title>
        <authorList>
            <person name="Ban H."/>
            <person name="Sato S."/>
            <person name="Yoshikawa S."/>
            <person name="Yamada K."/>
            <person name="Nakamura Y."/>
            <person name="Ichinomiya M."/>
            <person name="Sato N."/>
            <person name="Blanc-Mathieu R."/>
            <person name="Endo H."/>
            <person name="Kuwata A."/>
            <person name="Ogata H."/>
        </authorList>
    </citation>
    <scope>NUCLEOTIDE SEQUENCE [LARGE SCALE GENOMIC DNA]</scope>
</reference>
<feature type="compositionally biased region" description="Gly residues" evidence="1">
    <location>
        <begin position="435"/>
        <end position="447"/>
    </location>
</feature>
<evidence type="ECO:0000256" key="1">
    <source>
        <dbReference type="SAM" id="MobiDB-lite"/>
    </source>
</evidence>
<feature type="compositionally biased region" description="Polar residues" evidence="1">
    <location>
        <begin position="457"/>
        <end position="476"/>
    </location>
</feature>
<evidence type="ECO:0000313" key="2">
    <source>
        <dbReference type="EMBL" id="GMI49054.1"/>
    </source>
</evidence>
<accession>A0A9W7GQ68</accession>
<dbReference type="EMBL" id="BRYA01000457">
    <property type="protein sequence ID" value="GMI49054.1"/>
    <property type="molecule type" value="Genomic_DNA"/>
</dbReference>